<dbReference type="Proteomes" id="UP000053237">
    <property type="component" value="Unassembled WGS sequence"/>
</dbReference>
<evidence type="ECO:0000313" key="8">
    <source>
        <dbReference type="Proteomes" id="UP000053237"/>
    </source>
</evidence>
<dbReference type="PANTHER" id="PTHR10799">
    <property type="entry name" value="SNF2/RAD54 HELICASE FAMILY"/>
    <property type="match status" value="1"/>
</dbReference>
<dbReference type="InterPro" id="IPR014012">
    <property type="entry name" value="HSA_dom"/>
</dbReference>
<feature type="domain" description="Myb-like" evidence="5">
    <location>
        <begin position="1115"/>
        <end position="1175"/>
    </location>
</feature>
<feature type="compositionally biased region" description="Polar residues" evidence="4">
    <location>
        <begin position="1329"/>
        <end position="1350"/>
    </location>
</feature>
<dbReference type="InterPro" id="IPR000330">
    <property type="entry name" value="SNF2_N"/>
</dbReference>
<gene>
    <name evidence="7" type="ORF">BN9_121130</name>
</gene>
<organism evidence="7 8">
    <name type="scientific">Albugo candida</name>
    <dbReference type="NCBI Taxonomy" id="65357"/>
    <lineage>
        <taxon>Eukaryota</taxon>
        <taxon>Sar</taxon>
        <taxon>Stramenopiles</taxon>
        <taxon>Oomycota</taxon>
        <taxon>Peronosporomycetes</taxon>
        <taxon>Albuginales</taxon>
        <taxon>Albuginaceae</taxon>
        <taxon>Albugo</taxon>
    </lineage>
</organism>
<dbReference type="Gene3D" id="3.40.50.10810">
    <property type="entry name" value="Tandem AAA-ATPase domain"/>
    <property type="match status" value="1"/>
</dbReference>
<evidence type="ECO:0000313" key="7">
    <source>
        <dbReference type="EMBL" id="CCI10963.1"/>
    </source>
</evidence>
<dbReference type="SUPFAM" id="SSF46689">
    <property type="entry name" value="Homeodomain-like"/>
    <property type="match status" value="1"/>
</dbReference>
<evidence type="ECO:0000259" key="6">
    <source>
        <dbReference type="PROSITE" id="PS51204"/>
    </source>
</evidence>
<feature type="region of interest" description="Disordered" evidence="4">
    <location>
        <begin position="1415"/>
        <end position="1445"/>
    </location>
</feature>
<dbReference type="InterPro" id="IPR001005">
    <property type="entry name" value="SANT/Myb"/>
</dbReference>
<evidence type="ECO:0008006" key="9">
    <source>
        <dbReference type="Google" id="ProtNLM"/>
    </source>
</evidence>
<dbReference type="GO" id="GO:0005524">
    <property type="term" value="F:ATP binding"/>
    <property type="evidence" value="ECO:0007669"/>
    <property type="project" value="InterPro"/>
</dbReference>
<comment type="caution">
    <text evidence="7">The sequence shown here is derived from an EMBL/GenBank/DDBJ whole genome shotgun (WGS) entry which is preliminary data.</text>
</comment>
<dbReference type="Pfam" id="PF13921">
    <property type="entry name" value="Myb_DNA-bind_6"/>
    <property type="match status" value="1"/>
</dbReference>
<protein>
    <recommendedName>
        <fullName evidence="9">Myb-like domain-containing protein</fullName>
    </recommendedName>
</protein>
<accession>A0A024FUZ2</accession>
<comment type="similarity">
    <text evidence="1">Belongs to the EAF1 family.</text>
</comment>
<dbReference type="SUPFAM" id="SSF52540">
    <property type="entry name" value="P-loop containing nucleoside triphosphate hydrolases"/>
    <property type="match status" value="1"/>
</dbReference>
<dbReference type="InterPro" id="IPR009057">
    <property type="entry name" value="Homeodomain-like_sf"/>
</dbReference>
<dbReference type="Pfam" id="PF07529">
    <property type="entry name" value="HSA"/>
    <property type="match status" value="1"/>
</dbReference>
<evidence type="ECO:0000259" key="5">
    <source>
        <dbReference type="PROSITE" id="PS50090"/>
    </source>
</evidence>
<evidence type="ECO:0000256" key="3">
    <source>
        <dbReference type="ARBA" id="ARBA00022853"/>
    </source>
</evidence>
<dbReference type="CDD" id="cd00167">
    <property type="entry name" value="SANT"/>
    <property type="match status" value="1"/>
</dbReference>
<dbReference type="OrthoDB" id="372624at2759"/>
<evidence type="ECO:0000256" key="4">
    <source>
        <dbReference type="SAM" id="MobiDB-lite"/>
    </source>
</evidence>
<keyword evidence="3" id="KW-0156">Chromatin regulator</keyword>
<dbReference type="Gene3D" id="3.40.50.300">
    <property type="entry name" value="P-loop containing nucleotide triphosphate hydrolases"/>
    <property type="match status" value="1"/>
</dbReference>
<keyword evidence="8" id="KW-1185">Reference proteome</keyword>
<dbReference type="InterPro" id="IPR038718">
    <property type="entry name" value="SNF2-like_sf"/>
</dbReference>
<proteinExistence type="inferred from homology"/>
<dbReference type="InParanoid" id="A0A024FUZ2"/>
<evidence type="ECO:0000256" key="2">
    <source>
        <dbReference type="ARBA" id="ARBA00009687"/>
    </source>
</evidence>
<feature type="compositionally biased region" description="Basic and acidic residues" evidence="4">
    <location>
        <begin position="1421"/>
        <end position="1445"/>
    </location>
</feature>
<dbReference type="PROSITE" id="PS51204">
    <property type="entry name" value="HSA"/>
    <property type="match status" value="1"/>
</dbReference>
<name>A0A024FUZ2_9STRA</name>
<feature type="region of interest" description="Disordered" evidence="4">
    <location>
        <begin position="1329"/>
        <end position="1352"/>
    </location>
</feature>
<comment type="similarity">
    <text evidence="2">Belongs to the SNF2/RAD54 helicase family. ISWI subfamily.</text>
</comment>
<dbReference type="GO" id="GO:0006325">
    <property type="term" value="P:chromatin organization"/>
    <property type="evidence" value="ECO:0007669"/>
    <property type="project" value="UniProtKB-KW"/>
</dbReference>
<dbReference type="SMART" id="SM00573">
    <property type="entry name" value="HSA"/>
    <property type="match status" value="1"/>
</dbReference>
<sequence>MTAFRNPSAVPREGRNVHHDEIHRARIQSNKNVTASSTLAQSLRHQLLAYKQLLVQQFMEERDLHVSKHHVGIQHTRPNPYRVRKTPTPSQKYIDLQIRPSSTSSRKRSAADALLVRDNIPALSVLTRPNVLDTQPRGYTTTSSSPSLPQFEHTLKQMILKSKVRQQQFLRDLRSNLPKMRLPVRGSSHWDNLLQEMSWMASDIAEERKWKQIARHHTSRDLINALNEDHVRQERQHHQIAKDIARRVSSFWRTMECAATRSQVRLEGTHSRPPEVMTNIGSTPHANLDYLQKYTNTSELHFKWMDVNVPDETSAQRIEDVQKTVHRILQIALEAQKHFISDSNPTLITCSKASHLAPFQVAALRWLLHMFSQGVNVFFNDQVGMGQASVLSAFLSLSPSPRNGPHLIITPDDQVYKWCSHLREWHPNQLIQVYDPSDTQLTEKELLERMWYTSDTNVRDDGEDSFLFVREFYSDINAADNCQTLFCCICPVSVFLREKAAFITFERWQTLIVETENLIFESEVCIQTLQSLQCTYRIICSSKSLPQWKSEWVSVQYAAFLLGIHNAREWLSLSLESSTVLNAFQTLFRSFHPSPSEKSTSMNALLFCLYCLRLGRARGHVEGELRNVQEQSVPCTLTSSQAAQYRSITSNFLASIQIPSRHDRTSAWLELFLSLRLVCNSSDLVHFDMDKLGCTDQRALESTSCKLQALGSLLRRIISKQRVVIYCQLSMFALLEVYLSFLQFPFVVITGSNVMQQRALRHFALRPAVRIAVTSTRLAVGTQCVPLYGAQAFIVLDSDWNSVCDAKLRASWAQVAAASALEVIVYRFHCEQTIESALLRNNCVLSAKVFMERSVQEVLALPSEWIASHDAENLCWNLKDTLEEEELSVRMRHCEAKAVDLEDALDVSAEIDAEEHLLLAITEELAPIEWYAVYRVQSMENSRRNETLTYPVSALEAEESIDIWRERETHSLFYDRNVSLEEAFAAISNAKPIRFSVCVPPEPAIRFIETEGMQSGTVRVTYRVPAVVPNVKEMGGMESKARKKRVKADQVKRDQDLIEFVDDEFWGDTNLDALDSGSWDDIGLGSILNGSLSIDGTEALSRNNVKKKQKIINRRKSSSDYSWNTSEDTLLRQLCEYYGPNWTLVAQTLHSMSVSRYCYRRPTPRQCSERYGKVVKNGNTSVTGFRKPMQINGIGVPESEMLVHVEPECGLFGCFDEPKAFRNIARSIGVLAPIQTSFEGIVQSMKKQKVVGTEVEVKVPVVHNSQTEIVRTLSGNIVCPMDVIRRNRETEKDMRATTIPRNVSPLSASGDAIVGAAFGTISRQRHVTATDTGTKARTSAPSTNVPNWNEGTMGPSVGLIRSTSMPMNTSTLLYVLDHMPEIKNQIQMILNRSNCSEAQKVAMIAELLSFHTNVPNEDAAQEERTKDTDDIRWRTENSETDSAKK</sequence>
<feature type="domain" description="HSA" evidence="6">
    <location>
        <begin position="177"/>
        <end position="253"/>
    </location>
</feature>
<dbReference type="Gene3D" id="1.10.10.60">
    <property type="entry name" value="Homeodomain-like"/>
    <property type="match status" value="1"/>
</dbReference>
<reference evidence="7 8" key="1">
    <citation type="submission" date="2012-05" db="EMBL/GenBank/DDBJ databases">
        <title>Recombination and specialization in a pathogen metapopulation.</title>
        <authorList>
            <person name="Gardiner A."/>
            <person name="Kemen E."/>
            <person name="Schultz-Larsen T."/>
            <person name="MacLean D."/>
            <person name="Van Oosterhout C."/>
            <person name="Jones J.D.G."/>
        </authorList>
    </citation>
    <scope>NUCLEOTIDE SEQUENCE [LARGE SCALE GENOMIC DNA]</scope>
    <source>
        <strain evidence="7 8">Ac Nc2</strain>
    </source>
</reference>
<dbReference type="EMBL" id="CAIX01000482">
    <property type="protein sequence ID" value="CCI10963.1"/>
    <property type="molecule type" value="Genomic_DNA"/>
</dbReference>
<dbReference type="InterPro" id="IPR027417">
    <property type="entry name" value="P-loop_NTPase"/>
</dbReference>
<dbReference type="STRING" id="65357.A0A024FUZ2"/>
<evidence type="ECO:0000256" key="1">
    <source>
        <dbReference type="ARBA" id="ARBA00008913"/>
    </source>
</evidence>
<dbReference type="Pfam" id="PF00176">
    <property type="entry name" value="SNF2-rel_dom"/>
    <property type="match status" value="1"/>
</dbReference>
<dbReference type="GO" id="GO:0035267">
    <property type="term" value="C:NuA4 histone acetyltransferase complex"/>
    <property type="evidence" value="ECO:0007669"/>
    <property type="project" value="UniProtKB-ARBA"/>
</dbReference>
<dbReference type="PROSITE" id="PS50090">
    <property type="entry name" value="MYB_LIKE"/>
    <property type="match status" value="1"/>
</dbReference>